<keyword evidence="2" id="KW-1185">Reference proteome</keyword>
<dbReference type="OrthoDB" id="2447505at2759"/>
<sequence length="240" mass="26456">MDKTQIIIFAKNVLDAIPGTLNYSVVVPKPGSMSVMWTSVYSIPRKYKDIETSLTINETGSQVPMEISPLMPTQASQRVAPLFPTSEDVSLFPASPKKRITESVSVETTAKKVKKTGEKKATKKESNALNQLIDELIGVSSTNSESSSTTTITVAPQDMEKLETLIPLYQNIISAESDNEKTSLNDDIKKQLGEKVTETTLWKRTERAKKIYAIFSEAGEDKIQKVKSLTANAISKLPWA</sequence>
<comment type="caution">
    <text evidence="1">The sequence shown here is derived from an EMBL/GenBank/DDBJ whole genome shotgun (WGS) entry which is preliminary data.</text>
</comment>
<evidence type="ECO:0000313" key="2">
    <source>
        <dbReference type="Proteomes" id="UP000789396"/>
    </source>
</evidence>
<organism evidence="1 2">
    <name type="scientific">Racocetra fulgida</name>
    <dbReference type="NCBI Taxonomy" id="60492"/>
    <lineage>
        <taxon>Eukaryota</taxon>
        <taxon>Fungi</taxon>
        <taxon>Fungi incertae sedis</taxon>
        <taxon>Mucoromycota</taxon>
        <taxon>Glomeromycotina</taxon>
        <taxon>Glomeromycetes</taxon>
        <taxon>Diversisporales</taxon>
        <taxon>Gigasporaceae</taxon>
        <taxon>Racocetra</taxon>
    </lineage>
</organism>
<evidence type="ECO:0000313" key="1">
    <source>
        <dbReference type="EMBL" id="CAG8761092.1"/>
    </source>
</evidence>
<dbReference type="Proteomes" id="UP000789396">
    <property type="component" value="Unassembled WGS sequence"/>
</dbReference>
<accession>A0A9N9NSZ0</accession>
<name>A0A9N9NSZ0_9GLOM</name>
<dbReference type="EMBL" id="CAJVPZ010041152">
    <property type="protein sequence ID" value="CAG8761092.1"/>
    <property type="molecule type" value="Genomic_DNA"/>
</dbReference>
<reference evidence="1" key="1">
    <citation type="submission" date="2021-06" db="EMBL/GenBank/DDBJ databases">
        <authorList>
            <person name="Kallberg Y."/>
            <person name="Tangrot J."/>
            <person name="Rosling A."/>
        </authorList>
    </citation>
    <scope>NUCLEOTIDE SEQUENCE</scope>
    <source>
        <strain evidence="1">IN212</strain>
    </source>
</reference>
<dbReference type="AlphaFoldDB" id="A0A9N9NSZ0"/>
<protein>
    <submittedName>
        <fullName evidence="1">15091_t:CDS:1</fullName>
    </submittedName>
</protein>
<proteinExistence type="predicted"/>
<feature type="non-terminal residue" evidence="1">
    <location>
        <position position="240"/>
    </location>
</feature>
<gene>
    <name evidence="1" type="ORF">RFULGI_LOCUS14316</name>
</gene>